<organism evidence="1 2">
    <name type="scientific">Coccidioides posadasii RMSCC 3488</name>
    <dbReference type="NCBI Taxonomy" id="454284"/>
    <lineage>
        <taxon>Eukaryota</taxon>
        <taxon>Fungi</taxon>
        <taxon>Dikarya</taxon>
        <taxon>Ascomycota</taxon>
        <taxon>Pezizomycotina</taxon>
        <taxon>Eurotiomycetes</taxon>
        <taxon>Eurotiomycetidae</taxon>
        <taxon>Onygenales</taxon>
        <taxon>Onygenaceae</taxon>
        <taxon>Coccidioides</taxon>
    </lineage>
</organism>
<accession>A0A0J6FU82</accession>
<dbReference type="Proteomes" id="UP000054567">
    <property type="component" value="Unassembled WGS sequence"/>
</dbReference>
<reference evidence="1 2" key="1">
    <citation type="submission" date="2007-06" db="EMBL/GenBank/DDBJ databases">
        <title>The Genome Sequence of Coccidioides posadasii RMSCC_3488.</title>
        <authorList>
            <consortium name="Coccidioides Genome Resources Consortium"/>
            <consortium name="The Broad Institute Genome Sequencing Platform"/>
            <person name="Henn M.R."/>
            <person name="Sykes S."/>
            <person name="Young S."/>
            <person name="Jaffe D."/>
            <person name="Berlin A."/>
            <person name="Alvarez P."/>
            <person name="Butler J."/>
            <person name="Gnerre S."/>
            <person name="Grabherr M."/>
            <person name="Mauceli E."/>
            <person name="Brockman W."/>
            <person name="Kodira C."/>
            <person name="Alvarado L."/>
            <person name="Zeng Q."/>
            <person name="Crawford M."/>
            <person name="Antoine C."/>
            <person name="Devon K."/>
            <person name="Galgiani J."/>
            <person name="Orsborn K."/>
            <person name="Lewis M.L."/>
            <person name="Nusbaum C."/>
            <person name="Galagan J."/>
            <person name="Birren B."/>
        </authorList>
    </citation>
    <scope>NUCLEOTIDE SEQUENCE [LARGE SCALE GENOMIC DNA]</scope>
    <source>
        <strain evidence="1 2">RMSCC 3488</strain>
    </source>
</reference>
<dbReference type="AlphaFoldDB" id="A0A0J6FU82"/>
<sequence>MAAEVGIVAVEGHVQNNRSPIWDSSLRGVTAAERAHQMLRKAHTVVIWVHKYGFVHAIIVELNNSGNTPIEPTDVTHKARWCLGPRDVVTPFTLQDPLNTSRFRNCGMTLSGPELEIESA</sequence>
<proteinExistence type="predicted"/>
<reference evidence="2" key="2">
    <citation type="journal article" date="2009" name="Genome Res.">
        <title>Comparative genomic analyses of the human fungal pathogens Coccidioides and their relatives.</title>
        <authorList>
            <person name="Sharpton T.J."/>
            <person name="Stajich J.E."/>
            <person name="Rounsley S.D."/>
            <person name="Gardner M.J."/>
            <person name="Wortman J.R."/>
            <person name="Jordar V.S."/>
            <person name="Maiti R."/>
            <person name="Kodira C.D."/>
            <person name="Neafsey D.E."/>
            <person name="Zeng Q."/>
            <person name="Hung C.-Y."/>
            <person name="McMahan C."/>
            <person name="Muszewska A."/>
            <person name="Grynberg M."/>
            <person name="Mandel M.A."/>
            <person name="Kellner E.M."/>
            <person name="Barker B.M."/>
            <person name="Galgiani J.N."/>
            <person name="Orbach M.J."/>
            <person name="Kirkland T.N."/>
            <person name="Cole G.T."/>
            <person name="Henn M.R."/>
            <person name="Birren B.W."/>
            <person name="Taylor J.W."/>
        </authorList>
    </citation>
    <scope>NUCLEOTIDE SEQUENCE [LARGE SCALE GENOMIC DNA]</scope>
    <source>
        <strain evidence="2">RMSCC 3488</strain>
    </source>
</reference>
<dbReference type="EMBL" id="DS268114">
    <property type="protein sequence ID" value="KMM72950.1"/>
    <property type="molecule type" value="Genomic_DNA"/>
</dbReference>
<dbReference type="VEuPathDB" id="FungiDB:CPAG_09240"/>
<reference evidence="2" key="3">
    <citation type="journal article" date="2010" name="Genome Res.">
        <title>Population genomic sequencing of Coccidioides fungi reveals recent hybridization and transposon control.</title>
        <authorList>
            <person name="Neafsey D.E."/>
            <person name="Barker B.M."/>
            <person name="Sharpton T.J."/>
            <person name="Stajich J.E."/>
            <person name="Park D.J."/>
            <person name="Whiston E."/>
            <person name="Hung C.-Y."/>
            <person name="McMahan C."/>
            <person name="White J."/>
            <person name="Sykes S."/>
            <person name="Heiman D."/>
            <person name="Young S."/>
            <person name="Zeng Q."/>
            <person name="Abouelleil A."/>
            <person name="Aftuck L."/>
            <person name="Bessette D."/>
            <person name="Brown A."/>
            <person name="FitzGerald M."/>
            <person name="Lui A."/>
            <person name="Macdonald J.P."/>
            <person name="Priest M."/>
            <person name="Orbach M.J."/>
            <person name="Galgiani J.N."/>
            <person name="Kirkland T.N."/>
            <person name="Cole G.T."/>
            <person name="Birren B.W."/>
            <person name="Henn M.R."/>
            <person name="Taylor J.W."/>
            <person name="Rounsley S.D."/>
        </authorList>
    </citation>
    <scope>NUCLEOTIDE SEQUENCE [LARGE SCALE GENOMIC DNA]</scope>
    <source>
        <strain evidence="2">RMSCC 3488</strain>
    </source>
</reference>
<evidence type="ECO:0000313" key="2">
    <source>
        <dbReference type="Proteomes" id="UP000054567"/>
    </source>
</evidence>
<name>A0A0J6FU82_COCPO</name>
<protein>
    <submittedName>
        <fullName evidence="1">Uncharacterized protein</fullName>
    </submittedName>
</protein>
<evidence type="ECO:0000313" key="1">
    <source>
        <dbReference type="EMBL" id="KMM72950.1"/>
    </source>
</evidence>
<gene>
    <name evidence="1" type="ORF">CPAG_09240</name>
</gene>